<dbReference type="FunFam" id="2.60.40.10:FF:000169">
    <property type="entry name" value="1,4-alpha-glucan branching enzyme GlgB"/>
    <property type="match status" value="1"/>
</dbReference>
<dbReference type="Pfam" id="PF02806">
    <property type="entry name" value="Alpha-amylase_C"/>
    <property type="match status" value="1"/>
</dbReference>
<accession>A0A364Y387</accession>
<evidence type="ECO:0000259" key="12">
    <source>
        <dbReference type="SMART" id="SM00642"/>
    </source>
</evidence>
<comment type="caution">
    <text evidence="13">The sequence shown here is derived from an EMBL/GenBank/DDBJ whole genome shotgun (WGS) entry which is preliminary data.</text>
</comment>
<dbReference type="SUPFAM" id="SSF51445">
    <property type="entry name" value="(Trans)glycosidases"/>
    <property type="match status" value="1"/>
</dbReference>
<evidence type="ECO:0000256" key="3">
    <source>
        <dbReference type="ARBA" id="ARBA00004964"/>
    </source>
</evidence>
<dbReference type="SUPFAM" id="SSF81296">
    <property type="entry name" value="E set domains"/>
    <property type="match status" value="1"/>
</dbReference>
<dbReference type="InterPro" id="IPR017853">
    <property type="entry name" value="GH"/>
</dbReference>
<evidence type="ECO:0000256" key="9">
    <source>
        <dbReference type="ARBA" id="ARBA00023277"/>
    </source>
</evidence>
<dbReference type="Gene3D" id="3.20.20.80">
    <property type="entry name" value="Glycosidases"/>
    <property type="match status" value="1"/>
</dbReference>
<evidence type="ECO:0000256" key="1">
    <source>
        <dbReference type="ARBA" id="ARBA00000826"/>
    </source>
</evidence>
<feature type="domain" description="Glycosyl hydrolase family 13 catalytic" evidence="12">
    <location>
        <begin position="158"/>
        <end position="505"/>
    </location>
</feature>
<dbReference type="InterPro" id="IPR014756">
    <property type="entry name" value="Ig_E-set"/>
</dbReference>
<comment type="subunit">
    <text evidence="10">Monomer.</text>
</comment>
<dbReference type="Gene3D" id="2.60.40.1180">
    <property type="entry name" value="Golgi alpha-mannosidase II"/>
    <property type="match status" value="1"/>
</dbReference>
<proteinExistence type="inferred from homology"/>
<dbReference type="InterPro" id="IPR006047">
    <property type="entry name" value="GH13_cat_dom"/>
</dbReference>
<dbReference type="InterPro" id="IPR037439">
    <property type="entry name" value="Branching_enzy"/>
</dbReference>
<dbReference type="InterPro" id="IPR013783">
    <property type="entry name" value="Ig-like_fold"/>
</dbReference>
<comment type="function">
    <text evidence="2 10">Catalyzes the formation of the alpha-1,6-glucosidic linkages in glycogen by scission of a 1,4-alpha-linked oligosaccharide from growing alpha-1,4-glucan chains and the subsequent attachment of the oligosaccharide to the alpha-1,6 position.</text>
</comment>
<dbReference type="GO" id="GO:0005978">
    <property type="term" value="P:glycogen biosynthetic process"/>
    <property type="evidence" value="ECO:0007669"/>
    <property type="project" value="UniProtKB-UniRule"/>
</dbReference>
<dbReference type="CDD" id="cd11322">
    <property type="entry name" value="AmyAc_Glg_BE"/>
    <property type="match status" value="1"/>
</dbReference>
<reference evidence="13 14" key="1">
    <citation type="submission" date="2018-06" db="EMBL/GenBank/DDBJ databases">
        <title>Chryseolinea flavus sp. nov., a member of the phylum Bacteroidetes isolated from soil.</title>
        <authorList>
            <person name="Li Y."/>
            <person name="Wang J."/>
        </authorList>
    </citation>
    <scope>NUCLEOTIDE SEQUENCE [LARGE SCALE GENOMIC DNA]</scope>
    <source>
        <strain evidence="13 14">SDU1-6</strain>
    </source>
</reference>
<dbReference type="PIRSF" id="PIRSF000463">
    <property type="entry name" value="GlgB"/>
    <property type="match status" value="1"/>
</dbReference>
<dbReference type="InterPro" id="IPR006407">
    <property type="entry name" value="GlgB"/>
</dbReference>
<dbReference type="NCBIfam" id="NF003811">
    <property type="entry name" value="PRK05402.1"/>
    <property type="match status" value="1"/>
</dbReference>
<protein>
    <recommendedName>
        <fullName evidence="10">1,4-alpha-glucan branching enzyme GlgB</fullName>
        <ecNumber evidence="10">2.4.1.18</ecNumber>
    </recommendedName>
    <alternativeName>
        <fullName evidence="10">1,4-alpha-D-glucan:1,4-alpha-D-glucan 6-glucosyl-transferase</fullName>
    </alternativeName>
    <alternativeName>
        <fullName evidence="10">Alpha-(1-&gt;4)-glucan branching enzyme</fullName>
    </alternativeName>
    <alternativeName>
        <fullName evidence="10">Glycogen branching enzyme</fullName>
        <shortName evidence="10">BE</shortName>
    </alternativeName>
</protein>
<keyword evidence="14" id="KW-1185">Reference proteome</keyword>
<dbReference type="GO" id="GO:0043169">
    <property type="term" value="F:cation binding"/>
    <property type="evidence" value="ECO:0007669"/>
    <property type="project" value="InterPro"/>
</dbReference>
<dbReference type="FunFam" id="2.60.40.1180:FF:000002">
    <property type="entry name" value="1,4-alpha-glucan branching enzyme GlgB"/>
    <property type="match status" value="1"/>
</dbReference>
<dbReference type="Pfam" id="PF00128">
    <property type="entry name" value="Alpha-amylase"/>
    <property type="match status" value="2"/>
</dbReference>
<dbReference type="InterPro" id="IPR006048">
    <property type="entry name" value="A-amylase/branching_C"/>
</dbReference>
<keyword evidence="6 10" id="KW-0328">Glycosyltransferase</keyword>
<dbReference type="NCBIfam" id="TIGR01515">
    <property type="entry name" value="branching_enzym"/>
    <property type="match status" value="1"/>
</dbReference>
<dbReference type="FunFam" id="3.20.20.80:FF:000003">
    <property type="entry name" value="1,4-alpha-glucan branching enzyme GlgB"/>
    <property type="match status" value="1"/>
</dbReference>
<keyword evidence="9 10" id="KW-0119">Carbohydrate metabolism</keyword>
<name>A0A364Y387_9BACT</name>
<dbReference type="EC" id="2.4.1.18" evidence="10"/>
<evidence type="ECO:0000256" key="2">
    <source>
        <dbReference type="ARBA" id="ARBA00002953"/>
    </source>
</evidence>
<evidence type="ECO:0000256" key="4">
    <source>
        <dbReference type="ARBA" id="ARBA00009000"/>
    </source>
</evidence>
<dbReference type="Pfam" id="PF02922">
    <property type="entry name" value="CBM_48"/>
    <property type="match status" value="1"/>
</dbReference>
<evidence type="ECO:0000256" key="5">
    <source>
        <dbReference type="ARBA" id="ARBA00022600"/>
    </source>
</evidence>
<dbReference type="OrthoDB" id="9761875at2"/>
<dbReference type="GO" id="GO:0005829">
    <property type="term" value="C:cytosol"/>
    <property type="evidence" value="ECO:0007669"/>
    <property type="project" value="TreeGrafter"/>
</dbReference>
<dbReference type="GO" id="GO:0004553">
    <property type="term" value="F:hydrolase activity, hydrolyzing O-glycosyl compounds"/>
    <property type="evidence" value="ECO:0007669"/>
    <property type="project" value="InterPro"/>
</dbReference>
<dbReference type="AlphaFoldDB" id="A0A364Y387"/>
<feature type="active site" description="Nucleophile" evidence="10 11">
    <location>
        <position position="316"/>
    </location>
</feature>
<dbReference type="RefSeq" id="WP_112747598.1">
    <property type="nucleotide sequence ID" value="NZ_QMFY01000007.1"/>
</dbReference>
<comment type="similarity">
    <text evidence="4 10">Belongs to the glycosyl hydrolase 13 family. GlgB subfamily.</text>
</comment>
<gene>
    <name evidence="10" type="primary">glgB</name>
    <name evidence="13" type="ORF">DQQ10_14440</name>
</gene>
<sequence>MKKNNDTPESFSLLTDFDIYLFKSGRHYKLYEKLGSHAVREKSGTYFAVWAPNAREISVIGNFNGWKASQHKLSARWDQSGIWEGFFADVKHGEAYKYAIHSNTGEYLEKADPFAFFAEKPPQTASIVWKSHYEWKDAQWLEERKSNAGKPKPYSVYEVHFGSWRKKVEEDRSLTYPEMAHELVDYVHELGFTHVEFLPLMEHPFYGSWGYQLTGYFAPTSRYGSPEDFMYLVDCFHRAGIGVILDWVPSHFPGDAHGLYKFDGTFLYEHEDPRKGFHPDWKSYIFNYGRSEVRSFLISNALFWLDRFHIDGLRVDAVASMLYLDYSRKAGEWIPNHHGGNENIEAISFLKELNEVVYANFPDAITIAEESTSWTGVSRPTYLGGLGFGQKWMMGWMHDTLHYFQLDPVHRRHHQNEITFSIMYAFTENFMLPLSHDEVVHGKGSLLGRMPGDEWKKFANLRLLYAYMFTHPGSKLIFMGGEFGQSAEWNHDKSLDWHLLDYNVHKGVQTVIKDLNALYGQEPALFQYSFEPRGFQWIDYGDHENSVIAFQRLAENKEDLLIVIGNFTPEVRYHYRIGVPYRGQWKEIFNSDDEKYAGSGVRNQGLMMTSPVKYHSRDYSISLTLPPLALVVLKLERELNEFDLKNIGT</sequence>
<keyword evidence="7 10" id="KW-0808">Transferase</keyword>
<dbReference type="HAMAP" id="MF_00685">
    <property type="entry name" value="GlgB"/>
    <property type="match status" value="1"/>
</dbReference>
<dbReference type="EMBL" id="QMFY01000007">
    <property type="protein sequence ID" value="RAW00256.1"/>
    <property type="molecule type" value="Genomic_DNA"/>
</dbReference>
<organism evidence="13 14">
    <name type="scientific">Pseudochryseolinea flava</name>
    <dbReference type="NCBI Taxonomy" id="2059302"/>
    <lineage>
        <taxon>Bacteria</taxon>
        <taxon>Pseudomonadati</taxon>
        <taxon>Bacteroidota</taxon>
        <taxon>Cytophagia</taxon>
        <taxon>Cytophagales</taxon>
        <taxon>Fulvivirgaceae</taxon>
        <taxon>Pseudochryseolinea</taxon>
    </lineage>
</organism>
<evidence type="ECO:0000256" key="8">
    <source>
        <dbReference type="ARBA" id="ARBA00023056"/>
    </source>
</evidence>
<evidence type="ECO:0000313" key="14">
    <source>
        <dbReference type="Proteomes" id="UP000251889"/>
    </source>
</evidence>
<comment type="pathway">
    <text evidence="3 10">Glycan biosynthesis; glycogen biosynthesis.</text>
</comment>
<dbReference type="UniPathway" id="UPA00164"/>
<evidence type="ECO:0000256" key="10">
    <source>
        <dbReference type="HAMAP-Rule" id="MF_00685"/>
    </source>
</evidence>
<dbReference type="Proteomes" id="UP000251889">
    <property type="component" value="Unassembled WGS sequence"/>
</dbReference>
<dbReference type="PANTHER" id="PTHR43651">
    <property type="entry name" value="1,4-ALPHA-GLUCAN-BRANCHING ENZYME"/>
    <property type="match status" value="1"/>
</dbReference>
<dbReference type="InterPro" id="IPR004193">
    <property type="entry name" value="Glyco_hydro_13_N"/>
</dbReference>
<evidence type="ECO:0000313" key="13">
    <source>
        <dbReference type="EMBL" id="RAW00256.1"/>
    </source>
</evidence>
<dbReference type="SUPFAM" id="SSF51011">
    <property type="entry name" value="Glycosyl hydrolase domain"/>
    <property type="match status" value="1"/>
</dbReference>
<comment type="catalytic activity">
    <reaction evidence="1 10">
        <text>Transfers a segment of a (1-&gt;4)-alpha-D-glucan chain to a primary hydroxy group in a similar glucan chain.</text>
        <dbReference type="EC" id="2.4.1.18"/>
    </reaction>
</comment>
<dbReference type="InterPro" id="IPR013780">
    <property type="entry name" value="Glyco_hydro_b"/>
</dbReference>
<dbReference type="GO" id="GO:0003844">
    <property type="term" value="F:1,4-alpha-glucan branching enzyme activity"/>
    <property type="evidence" value="ECO:0007669"/>
    <property type="project" value="UniProtKB-UniRule"/>
</dbReference>
<evidence type="ECO:0000256" key="7">
    <source>
        <dbReference type="ARBA" id="ARBA00022679"/>
    </source>
</evidence>
<keyword evidence="5 10" id="KW-0321">Glycogen metabolism</keyword>
<dbReference type="InterPro" id="IPR044143">
    <property type="entry name" value="GlgB_N_E_set_prok"/>
</dbReference>
<evidence type="ECO:0000256" key="11">
    <source>
        <dbReference type="PIRSR" id="PIRSR000463-1"/>
    </source>
</evidence>
<dbReference type="NCBIfam" id="NF008967">
    <property type="entry name" value="PRK12313.1"/>
    <property type="match status" value="1"/>
</dbReference>
<feature type="active site" description="Proton donor" evidence="10 11">
    <location>
        <position position="369"/>
    </location>
</feature>
<dbReference type="CDD" id="cd02855">
    <property type="entry name" value="E_set_GBE_prok_N"/>
    <property type="match status" value="1"/>
</dbReference>
<dbReference type="PANTHER" id="PTHR43651:SF3">
    <property type="entry name" value="1,4-ALPHA-GLUCAN-BRANCHING ENZYME"/>
    <property type="match status" value="1"/>
</dbReference>
<dbReference type="Gene3D" id="2.60.40.10">
    <property type="entry name" value="Immunoglobulins"/>
    <property type="match status" value="1"/>
</dbReference>
<evidence type="ECO:0000256" key="6">
    <source>
        <dbReference type="ARBA" id="ARBA00022676"/>
    </source>
</evidence>
<dbReference type="SMART" id="SM00642">
    <property type="entry name" value="Aamy"/>
    <property type="match status" value="1"/>
</dbReference>
<keyword evidence="8 10" id="KW-0320">Glycogen biosynthesis</keyword>